<gene>
    <name evidence="1" type="ORF">OO017_11145</name>
</gene>
<accession>A0ABT3RGI8</accession>
<evidence type="ECO:0008006" key="3">
    <source>
        <dbReference type="Google" id="ProtNLM"/>
    </source>
</evidence>
<evidence type="ECO:0000313" key="1">
    <source>
        <dbReference type="EMBL" id="MCX2740503.1"/>
    </source>
</evidence>
<evidence type="ECO:0000313" key="2">
    <source>
        <dbReference type="Proteomes" id="UP001207228"/>
    </source>
</evidence>
<dbReference type="EMBL" id="JAPFQO010000007">
    <property type="protein sequence ID" value="MCX2740503.1"/>
    <property type="molecule type" value="Genomic_DNA"/>
</dbReference>
<dbReference type="RefSeq" id="WP_266052568.1">
    <property type="nucleotide sequence ID" value="NZ_JAPFQO010000007.1"/>
</dbReference>
<name>A0ABT3RGI8_9BACT</name>
<proteinExistence type="predicted"/>
<dbReference type="Proteomes" id="UP001207228">
    <property type="component" value="Unassembled WGS sequence"/>
</dbReference>
<reference evidence="1 2" key="1">
    <citation type="submission" date="2022-11" db="EMBL/GenBank/DDBJ databases">
        <title>The characterization of three novel Bacteroidetes species and genomic analysis of their roles in tidal elemental geochemical cycles.</title>
        <authorList>
            <person name="Ma K.-J."/>
        </authorList>
    </citation>
    <scope>NUCLEOTIDE SEQUENCE [LARGE SCALE GENOMIC DNA]</scope>
    <source>
        <strain evidence="1 2">M82</strain>
    </source>
</reference>
<keyword evidence="2" id="KW-1185">Reference proteome</keyword>
<organism evidence="1 2">
    <name type="scientific">Pontibacter anaerobius</name>
    <dbReference type="NCBI Taxonomy" id="2993940"/>
    <lineage>
        <taxon>Bacteria</taxon>
        <taxon>Pseudomonadati</taxon>
        <taxon>Bacteroidota</taxon>
        <taxon>Cytophagia</taxon>
        <taxon>Cytophagales</taxon>
        <taxon>Hymenobacteraceae</taxon>
        <taxon>Pontibacter</taxon>
    </lineage>
</organism>
<protein>
    <recommendedName>
        <fullName evidence="3">D-alanyl-D-alanine carboxypeptidase</fullName>
    </recommendedName>
</protein>
<comment type="caution">
    <text evidence="1">The sequence shown here is derived from an EMBL/GenBank/DDBJ whole genome shotgun (WGS) entry which is preliminary data.</text>
</comment>
<sequence length="191" mass="21457">MAQVNETANYQLTINGKTTDIALGKEYKLKLANGKEVTVAVKQKEILTYQDDWVSLQYPQGLHPAFTSPDPDLEQITLLTASGNGILLQKYKTMNPTEIVDLMLKEMTNEEVSFGYTVTEAPFERRLKSGQQARGKSVELKYGSDVQHYTVAALGGDNEGIIFVTMLNTEYNNEDHKVIQLFLDTLAYNRN</sequence>